<dbReference type="InterPro" id="IPR050879">
    <property type="entry name" value="Acyltransferase_3"/>
</dbReference>
<dbReference type="Pfam" id="PF01757">
    <property type="entry name" value="Acyl_transf_3"/>
    <property type="match status" value="1"/>
</dbReference>
<geneLocation type="plasmid" evidence="3 4">
    <name>unnamed2</name>
</geneLocation>
<feature type="transmembrane region" description="Helical" evidence="1">
    <location>
        <begin position="94"/>
        <end position="113"/>
    </location>
</feature>
<evidence type="ECO:0000256" key="1">
    <source>
        <dbReference type="SAM" id="Phobius"/>
    </source>
</evidence>
<dbReference type="PANTHER" id="PTHR23028:SF53">
    <property type="entry name" value="ACYL_TRANSF_3 DOMAIN-CONTAINING PROTEIN"/>
    <property type="match status" value="1"/>
</dbReference>
<feature type="transmembrane region" description="Helical" evidence="1">
    <location>
        <begin position="120"/>
        <end position="140"/>
    </location>
</feature>
<keyword evidence="3" id="KW-0614">Plasmid</keyword>
<name>A0AAX3LJC7_9ENTR</name>
<feature type="transmembrane region" description="Helical" evidence="1">
    <location>
        <begin position="177"/>
        <end position="195"/>
    </location>
</feature>
<evidence type="ECO:0000313" key="4">
    <source>
        <dbReference type="Proteomes" id="UP001210538"/>
    </source>
</evidence>
<dbReference type="InterPro" id="IPR002656">
    <property type="entry name" value="Acyl_transf_3_dom"/>
</dbReference>
<proteinExistence type="predicted"/>
<sequence length="259" mass="29318">MSAHILFIPIGGTDDGSNSLGPIYGGATIGQGWTLNYEMYFYMIAALSFIFGGRKWVATITFITLVILIPLFLFEIPEQYLQYGFTMDSAYLSMVTHPIIFEFIAGAALGLLYPLLSDRLNIFSLILSFFGVVIFIYNALTHTWPGHGVLGYGLTSFLLVLSVIQLERAGYVIKSRVLLYLGGVSYSVYLLHMNIKNIFIKLFKHSGVDMGEYGLILMFFSILTTMIVAHYTHKYIEISFTRYLKNKWVLFKTVRANQI</sequence>
<keyword evidence="3" id="KW-0012">Acyltransferase</keyword>
<dbReference type="PANTHER" id="PTHR23028">
    <property type="entry name" value="ACETYLTRANSFERASE"/>
    <property type="match status" value="1"/>
</dbReference>
<keyword evidence="1" id="KW-0472">Membrane</keyword>
<feature type="domain" description="Acyltransferase 3" evidence="2">
    <location>
        <begin position="20"/>
        <end position="228"/>
    </location>
</feature>
<keyword evidence="3" id="KW-0808">Transferase</keyword>
<dbReference type="GO" id="GO:0000271">
    <property type="term" value="P:polysaccharide biosynthetic process"/>
    <property type="evidence" value="ECO:0007669"/>
    <property type="project" value="TreeGrafter"/>
</dbReference>
<keyword evidence="1" id="KW-1133">Transmembrane helix</keyword>
<dbReference type="RefSeq" id="WP_271661569.1">
    <property type="nucleotide sequence ID" value="NZ_CP116349.1"/>
</dbReference>
<keyword evidence="4" id="KW-1185">Reference proteome</keyword>
<gene>
    <name evidence="3" type="ORF">PHA72_27390</name>
</gene>
<protein>
    <submittedName>
        <fullName evidence="3">Acyltransferase</fullName>
    </submittedName>
</protein>
<dbReference type="EMBL" id="CP116349">
    <property type="protein sequence ID" value="WCE16251.1"/>
    <property type="molecule type" value="Genomic_DNA"/>
</dbReference>
<accession>A0AAX3LJC7</accession>
<feature type="transmembrane region" description="Helical" evidence="1">
    <location>
        <begin position="146"/>
        <end position="165"/>
    </location>
</feature>
<evidence type="ECO:0000313" key="3">
    <source>
        <dbReference type="EMBL" id="WCE16251.1"/>
    </source>
</evidence>
<feature type="transmembrane region" description="Helical" evidence="1">
    <location>
        <begin position="215"/>
        <end position="232"/>
    </location>
</feature>
<organism evidence="3 4">
    <name type="scientific">Enterobacter ludwigii</name>
    <dbReference type="NCBI Taxonomy" id="299767"/>
    <lineage>
        <taxon>Bacteria</taxon>
        <taxon>Pseudomonadati</taxon>
        <taxon>Pseudomonadota</taxon>
        <taxon>Gammaproteobacteria</taxon>
        <taxon>Enterobacterales</taxon>
        <taxon>Enterobacteriaceae</taxon>
        <taxon>Enterobacter</taxon>
        <taxon>Enterobacter cloacae complex</taxon>
    </lineage>
</organism>
<dbReference type="Proteomes" id="UP001210538">
    <property type="component" value="Plasmid unnamed2"/>
</dbReference>
<dbReference type="GO" id="GO:0016747">
    <property type="term" value="F:acyltransferase activity, transferring groups other than amino-acyl groups"/>
    <property type="evidence" value="ECO:0007669"/>
    <property type="project" value="InterPro"/>
</dbReference>
<keyword evidence="1" id="KW-0812">Transmembrane</keyword>
<evidence type="ECO:0000259" key="2">
    <source>
        <dbReference type="Pfam" id="PF01757"/>
    </source>
</evidence>
<feature type="transmembrane region" description="Helical" evidence="1">
    <location>
        <begin position="56"/>
        <end position="74"/>
    </location>
</feature>
<reference evidence="3 4" key="1">
    <citation type="submission" date="2023-01" db="EMBL/GenBank/DDBJ databases">
        <title>Genome sequence resource and annotation of Enterobacter ludwigii, an economically important pathogen of seedling wilt with strawberry.</title>
        <authorList>
            <person name="Xie Y."/>
        </authorList>
    </citation>
    <scope>NUCLEOTIDE SEQUENCE [LARGE SCALE GENOMIC DNA]</scope>
    <source>
        <strain evidence="3 4">CM-TZ4</strain>
        <plasmid evidence="3 4">unnamed2</plasmid>
    </source>
</reference>
<dbReference type="GO" id="GO:0016020">
    <property type="term" value="C:membrane"/>
    <property type="evidence" value="ECO:0007669"/>
    <property type="project" value="TreeGrafter"/>
</dbReference>
<dbReference type="AlphaFoldDB" id="A0AAX3LJC7"/>